<dbReference type="Proteomes" id="UP001239111">
    <property type="component" value="Chromosome 2"/>
</dbReference>
<keyword evidence="2" id="KW-1185">Reference proteome</keyword>
<comment type="caution">
    <text evidence="1">The sequence shown here is derived from an EMBL/GenBank/DDBJ whole genome shotgun (WGS) entry which is preliminary data.</text>
</comment>
<evidence type="ECO:0000313" key="2">
    <source>
        <dbReference type="Proteomes" id="UP001239111"/>
    </source>
</evidence>
<protein>
    <submittedName>
        <fullName evidence="1">Uncharacterized protein</fullName>
    </submittedName>
</protein>
<sequence length="102" mass="11472">MWPIWLALLAWVVGLIEGGPNAASTLSSEKLLQQQLLEQQQLQRQRDQQAVASPLQRRIASAASRPRALAERPTRAEEFNITGVLQPEYQIRATLKPNDESQ</sequence>
<proteinExistence type="predicted"/>
<gene>
    <name evidence="1" type="ORF">QAD02_016086</name>
</gene>
<name>A0ACC2PCJ2_9HYME</name>
<dbReference type="EMBL" id="CM056742">
    <property type="protein sequence ID" value="KAJ8680299.1"/>
    <property type="molecule type" value="Genomic_DNA"/>
</dbReference>
<reference evidence="1" key="1">
    <citation type="submission" date="2023-04" db="EMBL/GenBank/DDBJ databases">
        <title>A chromosome-level genome assembly of the parasitoid wasp Eretmocerus hayati.</title>
        <authorList>
            <person name="Zhong Y."/>
            <person name="Liu S."/>
            <person name="Liu Y."/>
        </authorList>
    </citation>
    <scope>NUCLEOTIDE SEQUENCE</scope>
    <source>
        <strain evidence="1">ZJU_SS_LIU_2023</strain>
    </source>
</reference>
<evidence type="ECO:0000313" key="1">
    <source>
        <dbReference type="EMBL" id="KAJ8680299.1"/>
    </source>
</evidence>
<accession>A0ACC2PCJ2</accession>
<organism evidence="1 2">
    <name type="scientific">Eretmocerus hayati</name>
    <dbReference type="NCBI Taxonomy" id="131215"/>
    <lineage>
        <taxon>Eukaryota</taxon>
        <taxon>Metazoa</taxon>
        <taxon>Ecdysozoa</taxon>
        <taxon>Arthropoda</taxon>
        <taxon>Hexapoda</taxon>
        <taxon>Insecta</taxon>
        <taxon>Pterygota</taxon>
        <taxon>Neoptera</taxon>
        <taxon>Endopterygota</taxon>
        <taxon>Hymenoptera</taxon>
        <taxon>Apocrita</taxon>
        <taxon>Proctotrupomorpha</taxon>
        <taxon>Chalcidoidea</taxon>
        <taxon>Aphelinidae</taxon>
        <taxon>Aphelininae</taxon>
        <taxon>Eretmocerus</taxon>
    </lineage>
</organism>